<keyword evidence="9" id="KW-0472">Membrane</keyword>
<sequence>MDTTTPLLTLDRLSVSVPERERIGGGVGDLTLVEELSLQIRPGERVALVGESGSGKSMTARSILRLDPHLRLAGSIRWKDQELVGAPERRLRRVRGREISMIFQDPMTALNPVLTIGEQVAEPLTVRGMPKRKAHAKAVEMLDRLGVPKAKERMRAYPGQFSGGMRQRVVMAAALVAQPDLLIADEPTTALDVRVQEQVLDLLEEQSREMNLAVLFITHDLGIVAGLAHRVAVMLRGCLVEERTVDDLFTCPEHPYTRGLIGSVPRLDADPDVRLKTVADYMSTEGATTHA</sequence>
<keyword evidence="4" id="KW-1003">Cell membrane</keyword>
<evidence type="ECO:0000256" key="8">
    <source>
        <dbReference type="ARBA" id="ARBA00022967"/>
    </source>
</evidence>
<comment type="caution">
    <text evidence="11">The sequence shown here is derived from an EMBL/GenBank/DDBJ whole genome shotgun (WGS) entry which is preliminary data.</text>
</comment>
<dbReference type="SUPFAM" id="SSF52540">
    <property type="entry name" value="P-loop containing nucleoside triphosphate hydrolases"/>
    <property type="match status" value="1"/>
</dbReference>
<evidence type="ECO:0000259" key="10">
    <source>
        <dbReference type="PROSITE" id="PS50893"/>
    </source>
</evidence>
<dbReference type="PROSITE" id="PS50893">
    <property type="entry name" value="ABC_TRANSPORTER_2"/>
    <property type="match status" value="1"/>
</dbReference>
<dbReference type="InterPro" id="IPR017871">
    <property type="entry name" value="ABC_transporter-like_CS"/>
</dbReference>
<comment type="similarity">
    <text evidence="2">Belongs to the ABC transporter superfamily.</text>
</comment>
<reference evidence="12" key="1">
    <citation type="journal article" date="2019" name="Int. J. Syst. Evol. Microbiol.">
        <title>The Global Catalogue of Microorganisms (GCM) 10K type strain sequencing project: providing services to taxonomists for standard genome sequencing and annotation.</title>
        <authorList>
            <consortium name="The Broad Institute Genomics Platform"/>
            <consortium name="The Broad Institute Genome Sequencing Center for Infectious Disease"/>
            <person name="Wu L."/>
            <person name="Ma J."/>
        </authorList>
    </citation>
    <scope>NUCLEOTIDE SEQUENCE [LARGE SCALE GENOMIC DNA]</scope>
    <source>
        <strain evidence="12">CCUG 52478</strain>
    </source>
</reference>
<evidence type="ECO:0000256" key="7">
    <source>
        <dbReference type="ARBA" id="ARBA00022840"/>
    </source>
</evidence>
<accession>A0ABW3W1Q4</accession>
<evidence type="ECO:0000256" key="3">
    <source>
        <dbReference type="ARBA" id="ARBA00022448"/>
    </source>
</evidence>
<keyword evidence="7 11" id="KW-0067">ATP-binding</keyword>
<proteinExistence type="inferred from homology"/>
<protein>
    <submittedName>
        <fullName evidence="11">ATP-binding cassette domain-containing protein</fullName>
    </submittedName>
</protein>
<gene>
    <name evidence="11" type="ORF">ACFQ3F_10290</name>
</gene>
<evidence type="ECO:0000256" key="1">
    <source>
        <dbReference type="ARBA" id="ARBA00004202"/>
    </source>
</evidence>
<evidence type="ECO:0000256" key="4">
    <source>
        <dbReference type="ARBA" id="ARBA00022475"/>
    </source>
</evidence>
<dbReference type="Pfam" id="PF00005">
    <property type="entry name" value="ABC_tran"/>
    <property type="match status" value="1"/>
</dbReference>
<dbReference type="InterPro" id="IPR050388">
    <property type="entry name" value="ABC_Ni/Peptide_Import"/>
</dbReference>
<evidence type="ECO:0000256" key="6">
    <source>
        <dbReference type="ARBA" id="ARBA00022741"/>
    </source>
</evidence>
<name>A0ABW3W1Q4_9ACTN</name>
<keyword evidence="8" id="KW-1278">Translocase</keyword>
<dbReference type="EMBL" id="JBHTLX010000012">
    <property type="protein sequence ID" value="MFD1248177.1"/>
    <property type="molecule type" value="Genomic_DNA"/>
</dbReference>
<dbReference type="InterPro" id="IPR003593">
    <property type="entry name" value="AAA+_ATPase"/>
</dbReference>
<dbReference type="PANTHER" id="PTHR43297:SF14">
    <property type="entry name" value="ATPASE AAA-TYPE CORE DOMAIN-CONTAINING PROTEIN"/>
    <property type="match status" value="1"/>
</dbReference>
<dbReference type="Proteomes" id="UP001597229">
    <property type="component" value="Unassembled WGS sequence"/>
</dbReference>
<dbReference type="GO" id="GO:0005524">
    <property type="term" value="F:ATP binding"/>
    <property type="evidence" value="ECO:0007669"/>
    <property type="project" value="UniProtKB-KW"/>
</dbReference>
<organism evidence="11 12">
    <name type="scientific">Nocardioides ginsengisoli</name>
    <dbReference type="NCBI Taxonomy" id="363868"/>
    <lineage>
        <taxon>Bacteria</taxon>
        <taxon>Bacillati</taxon>
        <taxon>Actinomycetota</taxon>
        <taxon>Actinomycetes</taxon>
        <taxon>Propionibacteriales</taxon>
        <taxon>Nocardioidaceae</taxon>
        <taxon>Nocardioides</taxon>
    </lineage>
</organism>
<comment type="subcellular location">
    <subcellularLocation>
        <location evidence="1">Cell membrane</location>
        <topology evidence="1">Peripheral membrane protein</topology>
    </subcellularLocation>
</comment>
<keyword evidence="12" id="KW-1185">Reference proteome</keyword>
<keyword evidence="6" id="KW-0547">Nucleotide-binding</keyword>
<dbReference type="SMART" id="SM00382">
    <property type="entry name" value="AAA"/>
    <property type="match status" value="1"/>
</dbReference>
<evidence type="ECO:0000256" key="9">
    <source>
        <dbReference type="ARBA" id="ARBA00023136"/>
    </source>
</evidence>
<dbReference type="Gene3D" id="3.40.50.300">
    <property type="entry name" value="P-loop containing nucleotide triphosphate hydrolases"/>
    <property type="match status" value="1"/>
</dbReference>
<dbReference type="Pfam" id="PF08352">
    <property type="entry name" value="oligo_HPY"/>
    <property type="match status" value="1"/>
</dbReference>
<dbReference type="PROSITE" id="PS00211">
    <property type="entry name" value="ABC_TRANSPORTER_1"/>
    <property type="match status" value="1"/>
</dbReference>
<evidence type="ECO:0000313" key="11">
    <source>
        <dbReference type="EMBL" id="MFD1248177.1"/>
    </source>
</evidence>
<evidence type="ECO:0000256" key="2">
    <source>
        <dbReference type="ARBA" id="ARBA00005417"/>
    </source>
</evidence>
<feature type="domain" description="ABC transporter" evidence="10">
    <location>
        <begin position="8"/>
        <end position="261"/>
    </location>
</feature>
<dbReference type="InterPro" id="IPR013563">
    <property type="entry name" value="Oligopep_ABC_C"/>
</dbReference>
<evidence type="ECO:0000256" key="5">
    <source>
        <dbReference type="ARBA" id="ARBA00022519"/>
    </source>
</evidence>
<evidence type="ECO:0000313" key="12">
    <source>
        <dbReference type="Proteomes" id="UP001597229"/>
    </source>
</evidence>
<dbReference type="RefSeq" id="WP_367919325.1">
    <property type="nucleotide sequence ID" value="NZ_BAABAC010000022.1"/>
</dbReference>
<dbReference type="PANTHER" id="PTHR43297">
    <property type="entry name" value="OLIGOPEPTIDE TRANSPORT ATP-BINDING PROTEIN APPD"/>
    <property type="match status" value="1"/>
</dbReference>
<keyword evidence="3" id="KW-0813">Transport</keyword>
<dbReference type="InterPro" id="IPR027417">
    <property type="entry name" value="P-loop_NTPase"/>
</dbReference>
<dbReference type="CDD" id="cd03257">
    <property type="entry name" value="ABC_NikE_OppD_transporters"/>
    <property type="match status" value="1"/>
</dbReference>
<keyword evidence="5" id="KW-0997">Cell inner membrane</keyword>
<dbReference type="InterPro" id="IPR003439">
    <property type="entry name" value="ABC_transporter-like_ATP-bd"/>
</dbReference>